<dbReference type="GO" id="GO:0005737">
    <property type="term" value="C:cytoplasm"/>
    <property type="evidence" value="ECO:0007669"/>
    <property type="project" value="TreeGrafter"/>
</dbReference>
<evidence type="ECO:0000313" key="4">
    <source>
        <dbReference type="Proteomes" id="UP000541136"/>
    </source>
</evidence>
<dbReference type="InterPro" id="IPR032465">
    <property type="entry name" value="ACMSD"/>
</dbReference>
<dbReference type="Gene3D" id="3.20.20.140">
    <property type="entry name" value="Metal-dependent hydrolases"/>
    <property type="match status" value="1"/>
</dbReference>
<comment type="caution">
    <text evidence="3">The sequence shown here is derived from an EMBL/GenBank/DDBJ whole genome shotgun (WGS) entry which is preliminary data.</text>
</comment>
<sequence>MHTCGRDCPPQCLASLSRHPVGPHAYTVDLHCHVLVPEVDALVAAQPARQAEIRMLAESMGEASRNHNRLHMLPHAAPRLVSVDLRLSEMDAMGVDIQVLSPSPTQYCYWAEPDLAETIVGVQNEAIAACCARCSPRFLGLGMVALQHPELAIAQLEDAVLRLGLRGVEISTHVGRRELNDPVLEPFWARAAALECVVFIHPFGTGLGSRLHQSYLSNIIGQPLETTIALSHLIFGGVLDRHPKLRILAAHGGGYLPLYPGRSDHGSRVRPEAAAMARKPSDYLRQIWFDSLLYDAQALRHLIDRVGAGQVVVGTDYPFDMGDYGVHDLISAIPGLSEAQRAGILGGNAARLLGLAPAAPRTSACEEPAGTPTYK</sequence>
<dbReference type="InterPro" id="IPR006680">
    <property type="entry name" value="Amidohydro-rel"/>
</dbReference>
<dbReference type="EMBL" id="JACHIB010000012">
    <property type="protein sequence ID" value="MBB6084211.1"/>
    <property type="molecule type" value="Genomic_DNA"/>
</dbReference>
<dbReference type="AlphaFoldDB" id="A0A7W9TPY0"/>
<dbReference type="Pfam" id="PF04909">
    <property type="entry name" value="Amidohydro_2"/>
    <property type="match status" value="1"/>
</dbReference>
<dbReference type="PANTHER" id="PTHR21240:SF28">
    <property type="entry name" value="ISO-OROTATE DECARBOXYLASE (EUROFUNG)"/>
    <property type="match status" value="1"/>
</dbReference>
<proteinExistence type="predicted"/>
<evidence type="ECO:0000259" key="2">
    <source>
        <dbReference type="Pfam" id="PF04909"/>
    </source>
</evidence>
<dbReference type="GO" id="GO:0016787">
    <property type="term" value="F:hydrolase activity"/>
    <property type="evidence" value="ECO:0007669"/>
    <property type="project" value="InterPro"/>
</dbReference>
<reference evidence="3 4" key="1">
    <citation type="submission" date="2020-08" db="EMBL/GenBank/DDBJ databases">
        <title>Genomic Encyclopedia of Type Strains, Phase IV (KMG-IV): sequencing the most valuable type-strain genomes for metagenomic binning, comparative biology and taxonomic classification.</title>
        <authorList>
            <person name="Goeker M."/>
        </authorList>
    </citation>
    <scope>NUCLEOTIDE SEQUENCE [LARGE SCALE GENOMIC DNA]</scope>
    <source>
        <strain evidence="3 4">DSM 12141</strain>
    </source>
</reference>
<name>A0A7W9TPY0_CASDE</name>
<dbReference type="GO" id="GO:0019748">
    <property type="term" value="P:secondary metabolic process"/>
    <property type="evidence" value="ECO:0007669"/>
    <property type="project" value="TreeGrafter"/>
</dbReference>
<dbReference type="Proteomes" id="UP000541136">
    <property type="component" value="Unassembled WGS sequence"/>
</dbReference>
<protein>
    <submittedName>
        <fullName evidence="3">Aminocarboxymuconate-semialdehyde decarboxylase</fullName>
        <ecNumber evidence="3">4.1.1.45</ecNumber>
    </submittedName>
</protein>
<gene>
    <name evidence="3" type="ORF">HNR28_002256</name>
</gene>
<dbReference type="EC" id="4.1.1.45" evidence="3"/>
<dbReference type="SUPFAM" id="SSF51556">
    <property type="entry name" value="Metallo-dependent hydrolases"/>
    <property type="match status" value="1"/>
</dbReference>
<keyword evidence="1 3" id="KW-0456">Lyase</keyword>
<feature type="domain" description="Amidohydrolase-related" evidence="2">
    <location>
        <begin position="28"/>
        <end position="355"/>
    </location>
</feature>
<organism evidence="3 4">
    <name type="scientific">Castellaniella defragrans</name>
    <name type="common">Alcaligenes defragrans</name>
    <dbReference type="NCBI Taxonomy" id="75697"/>
    <lineage>
        <taxon>Bacteria</taxon>
        <taxon>Pseudomonadati</taxon>
        <taxon>Pseudomonadota</taxon>
        <taxon>Betaproteobacteria</taxon>
        <taxon>Burkholderiales</taxon>
        <taxon>Alcaligenaceae</taxon>
        <taxon>Castellaniella</taxon>
    </lineage>
</organism>
<dbReference type="PANTHER" id="PTHR21240">
    <property type="entry name" value="2-AMINO-3-CARBOXYLMUCONATE-6-SEMIALDEHYDE DECARBOXYLASE"/>
    <property type="match status" value="1"/>
</dbReference>
<evidence type="ECO:0000313" key="3">
    <source>
        <dbReference type="EMBL" id="MBB6084211.1"/>
    </source>
</evidence>
<evidence type="ECO:0000256" key="1">
    <source>
        <dbReference type="ARBA" id="ARBA00023239"/>
    </source>
</evidence>
<dbReference type="InterPro" id="IPR032466">
    <property type="entry name" value="Metal_Hydrolase"/>
</dbReference>
<accession>A0A7W9TPY0</accession>
<dbReference type="GO" id="GO:0001760">
    <property type="term" value="F:aminocarboxymuconate-semialdehyde decarboxylase activity"/>
    <property type="evidence" value="ECO:0007669"/>
    <property type="project" value="UniProtKB-EC"/>
</dbReference>
<dbReference type="RefSeq" id="WP_244978275.1">
    <property type="nucleotide sequence ID" value="NZ_JACHIB010000012.1"/>
</dbReference>